<evidence type="ECO:0000313" key="2">
    <source>
        <dbReference type="EMBL" id="NIH93169.1"/>
    </source>
</evidence>
<feature type="region of interest" description="Disordered" evidence="1">
    <location>
        <begin position="1"/>
        <end position="24"/>
    </location>
</feature>
<proteinExistence type="predicted"/>
<dbReference type="AlphaFoldDB" id="A0A7X5TUM9"/>
<sequence length="53" mass="5661">MAVEDTSRVRAQRREDATHGTNPASGLAVVAALSRSWGRTPKVRAVFGPENAL</sequence>
<reference evidence="2 3" key="1">
    <citation type="submission" date="2020-03" db="EMBL/GenBank/DDBJ databases">
        <title>Sequencing the genomes of 1000 actinobacteria strains.</title>
        <authorList>
            <person name="Klenk H.-P."/>
        </authorList>
    </citation>
    <scope>NUCLEOTIDE SEQUENCE [LARGE SCALE GENOMIC DNA]</scope>
    <source>
        <strain evidence="2 3">DSM 44556</strain>
    </source>
</reference>
<name>A0A7X5TUM9_9MYCO</name>
<evidence type="ECO:0000313" key="3">
    <source>
        <dbReference type="Proteomes" id="UP000547444"/>
    </source>
</evidence>
<feature type="compositionally biased region" description="Basic and acidic residues" evidence="1">
    <location>
        <begin position="1"/>
        <end position="18"/>
    </location>
</feature>
<evidence type="ECO:0000256" key="1">
    <source>
        <dbReference type="SAM" id="MobiDB-lite"/>
    </source>
</evidence>
<accession>A0A7X5TUM9</accession>
<gene>
    <name evidence="2" type="ORF">FHU31_000125</name>
</gene>
<comment type="caution">
    <text evidence="2">The sequence shown here is derived from an EMBL/GenBank/DDBJ whole genome shotgun (WGS) entry which is preliminary data.</text>
</comment>
<organism evidence="2 3">
    <name type="scientific">Mycolicibacterium fluoranthenivorans</name>
    <dbReference type="NCBI Taxonomy" id="258505"/>
    <lineage>
        <taxon>Bacteria</taxon>
        <taxon>Bacillati</taxon>
        <taxon>Actinomycetota</taxon>
        <taxon>Actinomycetes</taxon>
        <taxon>Mycobacteriales</taxon>
        <taxon>Mycobacteriaceae</taxon>
        <taxon>Mycolicibacterium</taxon>
    </lineage>
</organism>
<dbReference type="Proteomes" id="UP000547444">
    <property type="component" value="Unassembled WGS sequence"/>
</dbReference>
<dbReference type="RefSeq" id="WP_167154609.1">
    <property type="nucleotide sequence ID" value="NZ_JAANOW010000001.1"/>
</dbReference>
<protein>
    <submittedName>
        <fullName evidence="2">Uncharacterized protein</fullName>
    </submittedName>
</protein>
<keyword evidence="3" id="KW-1185">Reference proteome</keyword>
<dbReference type="EMBL" id="JAANOW010000001">
    <property type="protein sequence ID" value="NIH93169.1"/>
    <property type="molecule type" value="Genomic_DNA"/>
</dbReference>